<evidence type="ECO:0000313" key="1">
    <source>
        <dbReference type="EMBL" id="KAF6139365.1"/>
    </source>
</evidence>
<reference evidence="1 2" key="1">
    <citation type="journal article" date="2020" name="IScience">
        <title>Genome Sequencing of the Endangered Kingdonia uniflora (Circaeasteraceae, Ranunculales) Reveals Potential Mechanisms of Evolutionary Specialization.</title>
        <authorList>
            <person name="Sun Y."/>
            <person name="Deng T."/>
            <person name="Zhang A."/>
            <person name="Moore M.J."/>
            <person name="Landis J.B."/>
            <person name="Lin N."/>
            <person name="Zhang H."/>
            <person name="Zhang X."/>
            <person name="Huang J."/>
            <person name="Zhang X."/>
            <person name="Sun H."/>
            <person name="Wang H."/>
        </authorList>
    </citation>
    <scope>NUCLEOTIDE SEQUENCE [LARGE SCALE GENOMIC DNA]</scope>
    <source>
        <strain evidence="1">TB1705</strain>
        <tissue evidence="1">Leaf</tissue>
    </source>
</reference>
<proteinExistence type="predicted"/>
<dbReference type="Proteomes" id="UP000541444">
    <property type="component" value="Unassembled WGS sequence"/>
</dbReference>
<accession>A0A7J7L9Q7</accession>
<organism evidence="1 2">
    <name type="scientific">Kingdonia uniflora</name>
    <dbReference type="NCBI Taxonomy" id="39325"/>
    <lineage>
        <taxon>Eukaryota</taxon>
        <taxon>Viridiplantae</taxon>
        <taxon>Streptophyta</taxon>
        <taxon>Embryophyta</taxon>
        <taxon>Tracheophyta</taxon>
        <taxon>Spermatophyta</taxon>
        <taxon>Magnoliopsida</taxon>
        <taxon>Ranunculales</taxon>
        <taxon>Circaeasteraceae</taxon>
        <taxon>Kingdonia</taxon>
    </lineage>
</organism>
<sequence>MKYEVTTCLISIQLQSTGIPWIRYRYSIMCTEIVRPQTARASYDEGTFPIVY</sequence>
<name>A0A7J7L9Q7_9MAGN</name>
<gene>
    <name evidence="1" type="ORF">GIB67_026207</name>
</gene>
<dbReference type="EMBL" id="JACGCM010002493">
    <property type="protein sequence ID" value="KAF6139365.1"/>
    <property type="molecule type" value="Genomic_DNA"/>
</dbReference>
<protein>
    <submittedName>
        <fullName evidence="1">Uncharacterized protein</fullName>
    </submittedName>
</protein>
<evidence type="ECO:0000313" key="2">
    <source>
        <dbReference type="Proteomes" id="UP000541444"/>
    </source>
</evidence>
<dbReference type="AlphaFoldDB" id="A0A7J7L9Q7"/>
<comment type="caution">
    <text evidence="1">The sequence shown here is derived from an EMBL/GenBank/DDBJ whole genome shotgun (WGS) entry which is preliminary data.</text>
</comment>
<keyword evidence="2" id="KW-1185">Reference proteome</keyword>